<protein>
    <submittedName>
        <fullName evidence="1">Uncharacterized protein</fullName>
    </submittedName>
</protein>
<dbReference type="AlphaFoldDB" id="A0A0F9DZ17"/>
<reference evidence="1" key="1">
    <citation type="journal article" date="2015" name="Nature">
        <title>Complex archaea that bridge the gap between prokaryotes and eukaryotes.</title>
        <authorList>
            <person name="Spang A."/>
            <person name="Saw J.H."/>
            <person name="Jorgensen S.L."/>
            <person name="Zaremba-Niedzwiedzka K."/>
            <person name="Martijn J."/>
            <person name="Lind A.E."/>
            <person name="van Eijk R."/>
            <person name="Schleper C."/>
            <person name="Guy L."/>
            <person name="Ettema T.J."/>
        </authorList>
    </citation>
    <scope>NUCLEOTIDE SEQUENCE</scope>
</reference>
<gene>
    <name evidence="1" type="ORF">LCGC14_2219120</name>
</gene>
<sequence length="178" mass="21437">MPYTKIIYIKLFLELFDGDDRFLYQLNESQQLLFIKMLYLAGATGNKIPKNDRYICNRINYGHQDAFQSDIKRIMDVFQGFVENETHYYFMNFPKLHNQLRHGISNGYPLATLQKEKEKDKEKEKQYYYINLWNTQMPNQVQVLTPSRQEHLSARMKEKLFTERYQEILDKIKGSPFL</sequence>
<comment type="caution">
    <text evidence="1">The sequence shown here is derived from an EMBL/GenBank/DDBJ whole genome shotgun (WGS) entry which is preliminary data.</text>
</comment>
<dbReference type="EMBL" id="LAZR01029614">
    <property type="protein sequence ID" value="KKL59056.1"/>
    <property type="molecule type" value="Genomic_DNA"/>
</dbReference>
<accession>A0A0F9DZ17</accession>
<proteinExistence type="predicted"/>
<organism evidence="1">
    <name type="scientific">marine sediment metagenome</name>
    <dbReference type="NCBI Taxonomy" id="412755"/>
    <lineage>
        <taxon>unclassified sequences</taxon>
        <taxon>metagenomes</taxon>
        <taxon>ecological metagenomes</taxon>
    </lineage>
</organism>
<evidence type="ECO:0000313" key="1">
    <source>
        <dbReference type="EMBL" id="KKL59056.1"/>
    </source>
</evidence>
<name>A0A0F9DZ17_9ZZZZ</name>
<feature type="non-terminal residue" evidence="1">
    <location>
        <position position="178"/>
    </location>
</feature>